<feature type="compositionally biased region" description="Basic and acidic residues" evidence="14">
    <location>
        <begin position="437"/>
        <end position="451"/>
    </location>
</feature>
<feature type="transmembrane region" description="Helical" evidence="15">
    <location>
        <begin position="346"/>
        <end position="370"/>
    </location>
</feature>
<feature type="transmembrane region" description="Helical" evidence="15">
    <location>
        <begin position="309"/>
        <end position="331"/>
    </location>
</feature>
<dbReference type="PANTHER" id="PTHR33048">
    <property type="entry name" value="PTH11-LIKE INTEGRAL MEMBRANE PROTEIN (AFU_ORTHOLOGUE AFUA_5G11245)"/>
    <property type="match status" value="1"/>
</dbReference>
<evidence type="ECO:0000256" key="6">
    <source>
        <dbReference type="ARBA" id="ARBA00022622"/>
    </source>
</evidence>
<feature type="transmembrane region" description="Helical" evidence="15">
    <location>
        <begin position="146"/>
        <end position="171"/>
    </location>
</feature>
<keyword evidence="5" id="KW-0964">Secreted</keyword>
<reference evidence="18" key="1">
    <citation type="submission" date="2022-07" db="EMBL/GenBank/DDBJ databases">
        <title>Draft genome sequence of Zalerion maritima ATCC 34329, a (micro)plastics degrading marine fungus.</title>
        <authorList>
            <person name="Paco A."/>
            <person name="Goncalves M.F.M."/>
            <person name="Rocha-Santos T.A.P."/>
            <person name="Alves A."/>
        </authorList>
    </citation>
    <scope>NUCLEOTIDE SEQUENCE</scope>
    <source>
        <strain evidence="18">ATCC 34329</strain>
    </source>
</reference>
<evidence type="ECO:0000256" key="4">
    <source>
        <dbReference type="ARBA" id="ARBA00010031"/>
    </source>
</evidence>
<evidence type="ECO:0000256" key="16">
    <source>
        <dbReference type="SAM" id="SignalP"/>
    </source>
</evidence>
<evidence type="ECO:0000256" key="9">
    <source>
        <dbReference type="ARBA" id="ARBA00022989"/>
    </source>
</evidence>
<feature type="compositionally biased region" description="Polar residues" evidence="14">
    <location>
        <begin position="568"/>
        <end position="586"/>
    </location>
</feature>
<feature type="signal peptide" evidence="16">
    <location>
        <begin position="1"/>
        <end position="24"/>
    </location>
</feature>
<evidence type="ECO:0000256" key="13">
    <source>
        <dbReference type="ARBA" id="ARBA00038359"/>
    </source>
</evidence>
<dbReference type="GO" id="GO:0005576">
    <property type="term" value="C:extracellular region"/>
    <property type="evidence" value="ECO:0007669"/>
    <property type="project" value="UniProtKB-SubCell"/>
</dbReference>
<dbReference type="InterPro" id="IPR052337">
    <property type="entry name" value="SAT4-like"/>
</dbReference>
<accession>A0AAD5RML7</accession>
<feature type="transmembrane region" description="Helical" evidence="15">
    <location>
        <begin position="225"/>
        <end position="245"/>
    </location>
</feature>
<name>A0AAD5RML7_9PEZI</name>
<dbReference type="InterPro" id="IPR049326">
    <property type="entry name" value="Rhodopsin_dom_fungi"/>
</dbReference>
<keyword evidence="6" id="KW-0325">Glycoprotein</keyword>
<proteinExistence type="inferred from homology"/>
<dbReference type="EMBL" id="JAKWBI020000260">
    <property type="protein sequence ID" value="KAJ2897698.1"/>
    <property type="molecule type" value="Genomic_DNA"/>
</dbReference>
<organism evidence="18 19">
    <name type="scientific">Zalerion maritima</name>
    <dbReference type="NCBI Taxonomy" id="339359"/>
    <lineage>
        <taxon>Eukaryota</taxon>
        <taxon>Fungi</taxon>
        <taxon>Dikarya</taxon>
        <taxon>Ascomycota</taxon>
        <taxon>Pezizomycotina</taxon>
        <taxon>Sordariomycetes</taxon>
        <taxon>Lulworthiomycetidae</taxon>
        <taxon>Lulworthiales</taxon>
        <taxon>Lulworthiaceae</taxon>
        <taxon>Zalerion</taxon>
    </lineage>
</organism>
<keyword evidence="19" id="KW-1185">Reference proteome</keyword>
<keyword evidence="11" id="KW-1015">Disulfide bond</keyword>
<gene>
    <name evidence="18" type="ORF">MKZ38_004475</name>
</gene>
<evidence type="ECO:0000256" key="2">
    <source>
        <dbReference type="ARBA" id="ARBA00004589"/>
    </source>
</evidence>
<evidence type="ECO:0000256" key="8">
    <source>
        <dbReference type="ARBA" id="ARBA00022729"/>
    </source>
</evidence>
<evidence type="ECO:0000313" key="19">
    <source>
        <dbReference type="Proteomes" id="UP001201980"/>
    </source>
</evidence>
<feature type="transmembrane region" description="Helical" evidence="15">
    <location>
        <begin position="273"/>
        <end position="297"/>
    </location>
</feature>
<comment type="caution">
    <text evidence="18">The sequence shown here is derived from an EMBL/GenBank/DDBJ whole genome shotgun (WGS) entry which is preliminary data.</text>
</comment>
<keyword evidence="10 15" id="KW-0472">Membrane</keyword>
<feature type="chain" id="PRO_5042034529" description="CFEM domain-containing protein" evidence="16">
    <location>
        <begin position="25"/>
        <end position="599"/>
    </location>
</feature>
<evidence type="ECO:0000313" key="18">
    <source>
        <dbReference type="EMBL" id="KAJ2897698.1"/>
    </source>
</evidence>
<comment type="similarity">
    <text evidence="4">Belongs to the RBT5 family.</text>
</comment>
<evidence type="ECO:0000256" key="14">
    <source>
        <dbReference type="SAM" id="MobiDB-lite"/>
    </source>
</evidence>
<dbReference type="Pfam" id="PF05730">
    <property type="entry name" value="CFEM"/>
    <property type="match status" value="1"/>
</dbReference>
<comment type="subcellular location">
    <subcellularLocation>
        <location evidence="2">Membrane</location>
        <topology evidence="2">Lipid-anchor</topology>
        <topology evidence="2">GPI-anchor</topology>
    </subcellularLocation>
    <subcellularLocation>
        <location evidence="1">Membrane</location>
        <topology evidence="1">Multi-pass membrane protein</topology>
    </subcellularLocation>
    <subcellularLocation>
        <location evidence="3">Secreted</location>
    </subcellularLocation>
</comment>
<evidence type="ECO:0000256" key="15">
    <source>
        <dbReference type="SAM" id="Phobius"/>
    </source>
</evidence>
<dbReference type="PANTHER" id="PTHR33048:SF47">
    <property type="entry name" value="INTEGRAL MEMBRANE PROTEIN-RELATED"/>
    <property type="match status" value="1"/>
</dbReference>
<evidence type="ECO:0000256" key="7">
    <source>
        <dbReference type="ARBA" id="ARBA00022692"/>
    </source>
</evidence>
<feature type="compositionally biased region" description="Basic and acidic residues" evidence="14">
    <location>
        <begin position="550"/>
        <end position="562"/>
    </location>
</feature>
<keyword evidence="8 16" id="KW-0732">Signal</keyword>
<sequence>MIPTTFIRISVLFPPLLLPPPCLARDGQPAKGNDIDWAGLQAECPECGWACGLEITPKYCQDPIDTNCLCYSEDLLTDIARCISKKCTLAEAYRLERLNQDVCQYPERNRRADLLPVVGLEVLALSSIVARCAARLKTVGKLELDDWIMTGILCIYLAMCVVGNMAVAKAFGVDITHLDAATVTLGFKLFFFSQSLYLICLTLTKICILMFFLRVFPHNVFRTAALVMVTTIGLCGTMLLALQIFQCSPVSYNWRGWTGDFEGAHKCLSKQKLAYAAAGVMMAHDFIVIVLPFPILLRLNTHWKNKAGILLMFSLGVFDLVTSGVRLHYLVKFEDTINPSWDYTDILLWSGIEVAVAIIVANLPAIRILLCRLFVPRVERVGKMVARQFILRPPPGEMGTGARTGTMPEIVVSGAGSGTGTGNVPWYEAGLHGGNTNDRDRDRNRDRNRNYSIDDERQYGFRLGGGTGGSGAGGKLPVVTEAAETELELGDKLKGDVETKIEAGGIAVDEIEMSLASPWRKNSRCSRKSTDSGAGIFVETTTVVVIEDSSSARHGDGSDRAGDGSASPTTRSPTSGFSPRSTSGYGSFSPGRGTRESNV</sequence>
<comment type="similarity">
    <text evidence="13">Belongs to the SAT4 family.</text>
</comment>
<feature type="region of interest" description="Disordered" evidence="14">
    <location>
        <begin position="428"/>
        <end position="451"/>
    </location>
</feature>
<feature type="domain" description="CFEM" evidence="17">
    <location>
        <begin position="40"/>
        <end position="104"/>
    </location>
</feature>
<keyword evidence="12" id="KW-0449">Lipoprotein</keyword>
<evidence type="ECO:0000256" key="11">
    <source>
        <dbReference type="ARBA" id="ARBA00023157"/>
    </source>
</evidence>
<feature type="region of interest" description="Disordered" evidence="14">
    <location>
        <begin position="547"/>
        <end position="599"/>
    </location>
</feature>
<evidence type="ECO:0000256" key="12">
    <source>
        <dbReference type="ARBA" id="ARBA00023288"/>
    </source>
</evidence>
<evidence type="ECO:0000256" key="1">
    <source>
        <dbReference type="ARBA" id="ARBA00004141"/>
    </source>
</evidence>
<dbReference type="SMART" id="SM00747">
    <property type="entry name" value="CFEM"/>
    <property type="match status" value="1"/>
</dbReference>
<keyword evidence="9 15" id="KW-1133">Transmembrane helix</keyword>
<dbReference type="GO" id="GO:0098552">
    <property type="term" value="C:side of membrane"/>
    <property type="evidence" value="ECO:0007669"/>
    <property type="project" value="UniProtKB-KW"/>
</dbReference>
<feature type="transmembrane region" description="Helical" evidence="15">
    <location>
        <begin position="191"/>
        <end position="213"/>
    </location>
</feature>
<keyword evidence="7 15" id="KW-0812">Transmembrane</keyword>
<dbReference type="Pfam" id="PF20684">
    <property type="entry name" value="Fung_rhodopsin"/>
    <property type="match status" value="1"/>
</dbReference>
<evidence type="ECO:0000256" key="10">
    <source>
        <dbReference type="ARBA" id="ARBA00023136"/>
    </source>
</evidence>
<dbReference type="Proteomes" id="UP001201980">
    <property type="component" value="Unassembled WGS sequence"/>
</dbReference>
<keyword evidence="6" id="KW-0336">GPI-anchor</keyword>
<evidence type="ECO:0000256" key="5">
    <source>
        <dbReference type="ARBA" id="ARBA00022525"/>
    </source>
</evidence>
<evidence type="ECO:0000259" key="17">
    <source>
        <dbReference type="SMART" id="SM00747"/>
    </source>
</evidence>
<dbReference type="AlphaFoldDB" id="A0AAD5RML7"/>
<protein>
    <recommendedName>
        <fullName evidence="17">CFEM domain-containing protein</fullName>
    </recommendedName>
</protein>
<dbReference type="InterPro" id="IPR008427">
    <property type="entry name" value="Extracellular_membr_CFEM_dom"/>
</dbReference>
<evidence type="ECO:0000256" key="3">
    <source>
        <dbReference type="ARBA" id="ARBA00004613"/>
    </source>
</evidence>